<keyword evidence="5" id="KW-0190">Covalent protein-DNA linkage</keyword>
<dbReference type="EMBL" id="VUMD01000001">
    <property type="protein sequence ID" value="MSS35165.1"/>
    <property type="molecule type" value="Genomic_DNA"/>
</dbReference>
<dbReference type="Proteomes" id="UP000429958">
    <property type="component" value="Unassembled WGS sequence"/>
</dbReference>
<keyword evidence="7" id="KW-0456">Lyase</keyword>
<keyword evidence="3" id="KW-0227">DNA damage</keyword>
<comment type="similarity">
    <text evidence="1 8">Belongs to the SOS response-associated peptidase family.</text>
</comment>
<evidence type="ECO:0000313" key="9">
    <source>
        <dbReference type="EMBL" id="MSS35165.1"/>
    </source>
</evidence>
<evidence type="ECO:0000256" key="2">
    <source>
        <dbReference type="ARBA" id="ARBA00022670"/>
    </source>
</evidence>
<dbReference type="AlphaFoldDB" id="A0A7X2NI65"/>
<evidence type="ECO:0000256" key="7">
    <source>
        <dbReference type="ARBA" id="ARBA00023239"/>
    </source>
</evidence>
<proteinExistence type="inferred from homology"/>
<dbReference type="Gene3D" id="3.90.1680.10">
    <property type="entry name" value="SOS response associated peptidase-like"/>
    <property type="match status" value="1"/>
</dbReference>
<dbReference type="Pfam" id="PF02586">
    <property type="entry name" value="SRAP"/>
    <property type="match status" value="1"/>
</dbReference>
<dbReference type="EC" id="3.4.-.-" evidence="8"/>
<dbReference type="InterPro" id="IPR003738">
    <property type="entry name" value="SRAP"/>
</dbReference>
<evidence type="ECO:0000256" key="4">
    <source>
        <dbReference type="ARBA" id="ARBA00022801"/>
    </source>
</evidence>
<comment type="caution">
    <text evidence="9">The sequence shown here is derived from an EMBL/GenBank/DDBJ whole genome shotgun (WGS) entry which is preliminary data.</text>
</comment>
<evidence type="ECO:0000256" key="5">
    <source>
        <dbReference type="ARBA" id="ARBA00023124"/>
    </source>
</evidence>
<dbReference type="GO" id="GO:0003697">
    <property type="term" value="F:single-stranded DNA binding"/>
    <property type="evidence" value="ECO:0007669"/>
    <property type="project" value="InterPro"/>
</dbReference>
<dbReference type="PANTHER" id="PTHR13604:SF0">
    <property type="entry name" value="ABASIC SITE PROCESSING PROTEIN HMCES"/>
    <property type="match status" value="1"/>
</dbReference>
<dbReference type="InterPro" id="IPR036590">
    <property type="entry name" value="SRAP-like"/>
</dbReference>
<keyword evidence="4 8" id="KW-0378">Hydrolase</keyword>
<reference evidence="9 10" key="1">
    <citation type="submission" date="2019-08" db="EMBL/GenBank/DDBJ databases">
        <title>In-depth cultivation of the pig gut microbiome towards novel bacterial diversity and tailored functional studies.</title>
        <authorList>
            <person name="Wylensek D."/>
            <person name="Hitch T.C.A."/>
            <person name="Clavel T."/>
        </authorList>
    </citation>
    <scope>NUCLEOTIDE SEQUENCE [LARGE SCALE GENOMIC DNA]</scope>
    <source>
        <strain evidence="9 10">WCA-389-WT-23D1</strain>
    </source>
</reference>
<accession>A0A7X2NI65</accession>
<keyword evidence="10" id="KW-1185">Reference proteome</keyword>
<dbReference type="GO" id="GO:0106300">
    <property type="term" value="P:protein-DNA covalent cross-linking repair"/>
    <property type="evidence" value="ECO:0007669"/>
    <property type="project" value="InterPro"/>
</dbReference>
<keyword evidence="2 8" id="KW-0645">Protease</keyword>
<protein>
    <recommendedName>
        <fullName evidence="8">Abasic site processing protein</fullName>
        <ecNumber evidence="8">3.4.-.-</ecNumber>
    </recommendedName>
</protein>
<evidence type="ECO:0000256" key="8">
    <source>
        <dbReference type="RuleBase" id="RU364100"/>
    </source>
</evidence>
<gene>
    <name evidence="9" type="ORF">FYJ39_00870</name>
</gene>
<dbReference type="RefSeq" id="WP_154470579.1">
    <property type="nucleotide sequence ID" value="NZ_VUMD01000001.1"/>
</dbReference>
<dbReference type="SUPFAM" id="SSF143081">
    <property type="entry name" value="BB1717-like"/>
    <property type="match status" value="1"/>
</dbReference>
<dbReference type="PANTHER" id="PTHR13604">
    <property type="entry name" value="DC12-RELATED"/>
    <property type="match status" value="1"/>
</dbReference>
<evidence type="ECO:0000256" key="6">
    <source>
        <dbReference type="ARBA" id="ARBA00023125"/>
    </source>
</evidence>
<keyword evidence="6" id="KW-0238">DNA-binding</keyword>
<evidence type="ECO:0000256" key="1">
    <source>
        <dbReference type="ARBA" id="ARBA00008136"/>
    </source>
</evidence>
<dbReference type="GO" id="GO:0006508">
    <property type="term" value="P:proteolysis"/>
    <property type="evidence" value="ECO:0007669"/>
    <property type="project" value="UniProtKB-KW"/>
</dbReference>
<sequence length="194" mass="23219">MCGRYYIDEETAREIRNTVRELDERLWRDKLGYDVYPAKQAPVLLKKGNRLTAAWQRWGYPGFSGNKVIFNARSESVLEKRMFYEGIRCRRVIVPAAWFYEWNRSKEKITFQRMDLQVMFMAGFYSSFEDGDRFVILTTRANASVRGVHDRMPLILERDQLEEWVLNDRAVMRILEQRPVLLKKLAEYEQQTLF</sequence>
<dbReference type="GO" id="GO:0008233">
    <property type="term" value="F:peptidase activity"/>
    <property type="evidence" value="ECO:0007669"/>
    <property type="project" value="UniProtKB-KW"/>
</dbReference>
<organism evidence="9 10">
    <name type="scientific">Clostridium porci</name>
    <dbReference type="NCBI Taxonomy" id="2605778"/>
    <lineage>
        <taxon>Bacteria</taxon>
        <taxon>Bacillati</taxon>
        <taxon>Bacillota</taxon>
        <taxon>Clostridia</taxon>
        <taxon>Eubacteriales</taxon>
        <taxon>Clostridiaceae</taxon>
        <taxon>Clostridium</taxon>
    </lineage>
</organism>
<evidence type="ECO:0000313" key="10">
    <source>
        <dbReference type="Proteomes" id="UP000429958"/>
    </source>
</evidence>
<evidence type="ECO:0000256" key="3">
    <source>
        <dbReference type="ARBA" id="ARBA00022763"/>
    </source>
</evidence>
<name>A0A7X2NI65_9CLOT</name>
<dbReference type="GO" id="GO:0016829">
    <property type="term" value="F:lyase activity"/>
    <property type="evidence" value="ECO:0007669"/>
    <property type="project" value="UniProtKB-KW"/>
</dbReference>